<evidence type="ECO:0000313" key="2">
    <source>
        <dbReference type="EMBL" id="RKQ73117.1"/>
    </source>
</evidence>
<feature type="region of interest" description="Disordered" evidence="1">
    <location>
        <begin position="1"/>
        <end position="37"/>
    </location>
</feature>
<name>A0A420WQ06_9PROT</name>
<comment type="caution">
    <text evidence="2">The sequence shown here is derived from an EMBL/GenBank/DDBJ whole genome shotgun (WGS) entry which is preliminary data.</text>
</comment>
<proteinExistence type="predicted"/>
<dbReference type="AlphaFoldDB" id="A0A420WQ06"/>
<organism evidence="2 3">
    <name type="scientific">Oceanibaculum indicum</name>
    <dbReference type="NCBI Taxonomy" id="526216"/>
    <lineage>
        <taxon>Bacteria</taxon>
        <taxon>Pseudomonadati</taxon>
        <taxon>Pseudomonadota</taxon>
        <taxon>Alphaproteobacteria</taxon>
        <taxon>Rhodospirillales</taxon>
        <taxon>Oceanibaculaceae</taxon>
        <taxon>Oceanibaculum</taxon>
    </lineage>
</organism>
<gene>
    <name evidence="2" type="ORF">BCL74_0890</name>
</gene>
<sequence>MAIGRKANGQLKKGYRLAKGGRVVKAKAARKRRSRRR</sequence>
<accession>A0A420WQ06</accession>
<dbReference type="Proteomes" id="UP000277424">
    <property type="component" value="Unassembled WGS sequence"/>
</dbReference>
<evidence type="ECO:0000313" key="3">
    <source>
        <dbReference type="Proteomes" id="UP000277424"/>
    </source>
</evidence>
<reference evidence="2 3" key="1">
    <citation type="submission" date="2018-10" db="EMBL/GenBank/DDBJ databases">
        <title>Comparative analysis of microorganisms from saline springs in Andes Mountain Range, Colombia.</title>
        <authorList>
            <person name="Rubin E."/>
        </authorList>
    </citation>
    <scope>NUCLEOTIDE SEQUENCE [LARGE SCALE GENOMIC DNA]</scope>
    <source>
        <strain evidence="2 3">USBA 36</strain>
    </source>
</reference>
<dbReference type="EMBL" id="RBIG01000001">
    <property type="protein sequence ID" value="RKQ73117.1"/>
    <property type="molecule type" value="Genomic_DNA"/>
</dbReference>
<protein>
    <submittedName>
        <fullName evidence="2">Uncharacterized protein</fullName>
    </submittedName>
</protein>
<feature type="compositionally biased region" description="Basic residues" evidence="1">
    <location>
        <begin position="22"/>
        <end position="37"/>
    </location>
</feature>
<evidence type="ECO:0000256" key="1">
    <source>
        <dbReference type="SAM" id="MobiDB-lite"/>
    </source>
</evidence>